<feature type="region of interest" description="Disordered" evidence="2">
    <location>
        <begin position="614"/>
        <end position="633"/>
    </location>
</feature>
<dbReference type="Pfam" id="PF09118">
    <property type="entry name" value="GO-like_E_set"/>
    <property type="match status" value="1"/>
</dbReference>
<evidence type="ECO:0000259" key="5">
    <source>
        <dbReference type="Pfam" id="PF09118"/>
    </source>
</evidence>
<dbReference type="PANTHER" id="PTHR32208:SF21">
    <property type="entry name" value="LOW QUALITY PROTEIN: ALDEHYDE OXIDASE GLOX-LIKE"/>
    <property type="match status" value="1"/>
</dbReference>
<evidence type="ECO:0000256" key="1">
    <source>
        <dbReference type="ARBA" id="ARBA00022729"/>
    </source>
</evidence>
<dbReference type="InterPro" id="IPR014756">
    <property type="entry name" value="Ig_E-set"/>
</dbReference>
<dbReference type="EMBL" id="JADGJD010001310">
    <property type="protein sequence ID" value="KAJ3044157.1"/>
    <property type="molecule type" value="Genomic_DNA"/>
</dbReference>
<keyword evidence="1 3" id="KW-0732">Signal</keyword>
<name>A0AAD5S6I7_9FUNG</name>
<keyword evidence="7" id="KW-1185">Reference proteome</keyword>
<protein>
    <recommendedName>
        <fullName evidence="8">Copper radical oxidase</fullName>
    </recommendedName>
</protein>
<dbReference type="SUPFAM" id="SSF81296">
    <property type="entry name" value="E set domains"/>
    <property type="match status" value="1"/>
</dbReference>
<dbReference type="AlphaFoldDB" id="A0AAD5S6I7"/>
<dbReference type="Proteomes" id="UP001212841">
    <property type="component" value="Unassembled WGS sequence"/>
</dbReference>
<dbReference type="InterPro" id="IPR009880">
    <property type="entry name" value="Glyoxal_oxidase_N"/>
</dbReference>
<dbReference type="InterPro" id="IPR037293">
    <property type="entry name" value="Gal_Oxidase_central_sf"/>
</dbReference>
<accession>A0AAD5S6I7</accession>
<evidence type="ECO:0000313" key="7">
    <source>
        <dbReference type="Proteomes" id="UP001212841"/>
    </source>
</evidence>
<dbReference type="InterPro" id="IPR015202">
    <property type="entry name" value="GO-like_E_set"/>
</dbReference>
<proteinExistence type="predicted"/>
<sequence>MRAFSTATALAALAFAGAVSAQGEWNVIGDTSVVCIHTAQLPNGKLMCIERPRERPYAFNNHSNGRTVAEVGLLGEADKLGATQVSTKWYDSTPDVYANAFCGGHSLLGNGSVLVVGGDPRELVQARNGTILINEGLSAADLNGAQRFLVNGSSGLRLFSPCKPGQADCDVGTWSRLPDLTTRRWYPTVATLADGSAIIIGGSYNNINMDDPSGGRPEGNSNPTYEYYPKKTGAWPRKLDILEWAFPHSLYPIVFTMPSGKVFVFVSNKTSIIDPDADAKGTVLPKNLADMQFPEHAPWIYPHTPSAVVLPMTINNKWKFTIQVCGGSKTTYTSRGYNAGKVEDAAQPRAEVSADCRVISPEEGDNPQWQVGPTLPRGRLMGDNVILPDGKILYTNGAAWGQAGGNGGQAQYAAPPIFSTDLYDPEAPAGKEWTTLANSIVPRLYHSGALLMPSGHVITTGSEMNNWEDYWVDKNMNCWPLADTPCRDPFERRIEQFTPPYLQSKDPRPEIASVPASVTYKSTFQINMKSDGTQVDRITLTRYSSTTHQINTDQRFVELVIVGKTKDAVYVEAPSTGGIAPPGYWMLWALKGGIPSVAQTFTLANGAATNVTVPDGAAKGNRDGTAKPSGSGAEGLAGKVVALGVAVLVAGLLIR</sequence>
<evidence type="ECO:0000259" key="4">
    <source>
        <dbReference type="Pfam" id="PF07250"/>
    </source>
</evidence>
<dbReference type="Gene3D" id="2.130.10.80">
    <property type="entry name" value="Galactose oxidase/kelch, beta-propeller"/>
    <property type="match status" value="1"/>
</dbReference>
<feature type="chain" id="PRO_5042289004" description="Copper radical oxidase" evidence="3">
    <location>
        <begin position="22"/>
        <end position="655"/>
    </location>
</feature>
<organism evidence="6 7">
    <name type="scientific">Rhizophlyctis rosea</name>
    <dbReference type="NCBI Taxonomy" id="64517"/>
    <lineage>
        <taxon>Eukaryota</taxon>
        <taxon>Fungi</taxon>
        <taxon>Fungi incertae sedis</taxon>
        <taxon>Chytridiomycota</taxon>
        <taxon>Chytridiomycota incertae sedis</taxon>
        <taxon>Chytridiomycetes</taxon>
        <taxon>Rhizophlyctidales</taxon>
        <taxon>Rhizophlyctidaceae</taxon>
        <taxon>Rhizophlyctis</taxon>
    </lineage>
</organism>
<evidence type="ECO:0000256" key="2">
    <source>
        <dbReference type="SAM" id="MobiDB-lite"/>
    </source>
</evidence>
<evidence type="ECO:0008006" key="8">
    <source>
        <dbReference type="Google" id="ProtNLM"/>
    </source>
</evidence>
<dbReference type="PANTHER" id="PTHR32208">
    <property type="entry name" value="SECRETED PROTEIN-RELATED"/>
    <property type="match status" value="1"/>
</dbReference>
<evidence type="ECO:0000313" key="6">
    <source>
        <dbReference type="EMBL" id="KAJ3044157.1"/>
    </source>
</evidence>
<dbReference type="Gene3D" id="2.60.40.10">
    <property type="entry name" value="Immunoglobulins"/>
    <property type="match status" value="1"/>
</dbReference>
<dbReference type="SUPFAM" id="SSF50965">
    <property type="entry name" value="Galactose oxidase, central domain"/>
    <property type="match status" value="1"/>
</dbReference>
<dbReference type="Pfam" id="PF07250">
    <property type="entry name" value="Glyoxal_oxid_N"/>
    <property type="match status" value="1"/>
</dbReference>
<dbReference type="CDD" id="cd02851">
    <property type="entry name" value="E_set_GO_C"/>
    <property type="match status" value="1"/>
</dbReference>
<reference evidence="6" key="1">
    <citation type="submission" date="2020-05" db="EMBL/GenBank/DDBJ databases">
        <title>Phylogenomic resolution of chytrid fungi.</title>
        <authorList>
            <person name="Stajich J.E."/>
            <person name="Amses K."/>
            <person name="Simmons R."/>
            <person name="Seto K."/>
            <person name="Myers J."/>
            <person name="Bonds A."/>
            <person name="Quandt C.A."/>
            <person name="Barry K."/>
            <person name="Liu P."/>
            <person name="Grigoriev I."/>
            <person name="Longcore J.E."/>
            <person name="James T.Y."/>
        </authorList>
    </citation>
    <scope>NUCLEOTIDE SEQUENCE</scope>
    <source>
        <strain evidence="6">JEL0318</strain>
    </source>
</reference>
<comment type="caution">
    <text evidence="6">The sequence shown here is derived from an EMBL/GenBank/DDBJ whole genome shotgun (WGS) entry which is preliminary data.</text>
</comment>
<dbReference type="InterPro" id="IPR011043">
    <property type="entry name" value="Gal_Oxase/kelch_b-propeller"/>
</dbReference>
<gene>
    <name evidence="6" type="ORF">HK097_001571</name>
</gene>
<dbReference type="InterPro" id="IPR013783">
    <property type="entry name" value="Ig-like_fold"/>
</dbReference>
<feature type="signal peptide" evidence="3">
    <location>
        <begin position="1"/>
        <end position="21"/>
    </location>
</feature>
<feature type="domain" description="Galactose oxidase-like Early set" evidence="5">
    <location>
        <begin position="508"/>
        <end position="600"/>
    </location>
</feature>
<feature type="domain" description="Glyoxal oxidase N-terminal" evidence="4">
    <location>
        <begin position="151"/>
        <end position="470"/>
    </location>
</feature>
<evidence type="ECO:0000256" key="3">
    <source>
        <dbReference type="SAM" id="SignalP"/>
    </source>
</evidence>